<dbReference type="Proteomes" id="UP000770015">
    <property type="component" value="Unassembled WGS sequence"/>
</dbReference>
<dbReference type="PANTHER" id="PTHR14303:SF0">
    <property type="entry name" value="DNA POLYMERASE DELTA SUBUNIT 4"/>
    <property type="match status" value="1"/>
</dbReference>
<dbReference type="GO" id="GO:0006261">
    <property type="term" value="P:DNA-templated DNA replication"/>
    <property type="evidence" value="ECO:0007669"/>
    <property type="project" value="TreeGrafter"/>
</dbReference>
<sequence length="207" mass="22783">MPNTRRSTGGARARPGPAKGQSTISFASKVSKPGPRLDGKKAVIESGKPATKEIKDEDVPVKVEPEVESVPVKVEPEVESEEEEIEVQEETLPTPEKSEAEVRAEAISEKQIGKYWKDIEALRIAPRVHVDDLSVGEKVLRYFDVSSQYGPCVGIQRVKRWQRAERLGLNPPIEVLAVILQEEQKGNPKTQTAHMDEILNSTAVGAV</sequence>
<comment type="caution">
    <text evidence="2">The sequence shown here is derived from an EMBL/GenBank/DDBJ whole genome shotgun (WGS) entry which is preliminary data.</text>
</comment>
<protein>
    <submittedName>
        <fullName evidence="2">DNA polymerase delta, subunit 4-domain-containing protein</fullName>
    </submittedName>
</protein>
<gene>
    <name evidence="2" type="ORF">F5X68DRAFT_258316</name>
</gene>
<evidence type="ECO:0000313" key="3">
    <source>
        <dbReference type="Proteomes" id="UP000770015"/>
    </source>
</evidence>
<evidence type="ECO:0000256" key="1">
    <source>
        <dbReference type="SAM" id="MobiDB-lite"/>
    </source>
</evidence>
<feature type="compositionally biased region" description="Low complexity" evidence="1">
    <location>
        <begin position="9"/>
        <end position="18"/>
    </location>
</feature>
<dbReference type="InterPro" id="IPR007218">
    <property type="entry name" value="DNA_pol_delta_4"/>
</dbReference>
<name>A0A9P8VLN7_9PEZI</name>
<organism evidence="2 3">
    <name type="scientific">Plectosphaerella plurivora</name>
    <dbReference type="NCBI Taxonomy" id="936078"/>
    <lineage>
        <taxon>Eukaryota</taxon>
        <taxon>Fungi</taxon>
        <taxon>Dikarya</taxon>
        <taxon>Ascomycota</taxon>
        <taxon>Pezizomycotina</taxon>
        <taxon>Sordariomycetes</taxon>
        <taxon>Hypocreomycetidae</taxon>
        <taxon>Glomerellales</taxon>
        <taxon>Plectosphaerellaceae</taxon>
        <taxon>Plectosphaerella</taxon>
    </lineage>
</organism>
<reference evidence="2" key="1">
    <citation type="journal article" date="2021" name="Nat. Commun.">
        <title>Genetic determinants of endophytism in the Arabidopsis root mycobiome.</title>
        <authorList>
            <person name="Mesny F."/>
            <person name="Miyauchi S."/>
            <person name="Thiergart T."/>
            <person name="Pickel B."/>
            <person name="Atanasova L."/>
            <person name="Karlsson M."/>
            <person name="Huettel B."/>
            <person name="Barry K.W."/>
            <person name="Haridas S."/>
            <person name="Chen C."/>
            <person name="Bauer D."/>
            <person name="Andreopoulos W."/>
            <person name="Pangilinan J."/>
            <person name="LaButti K."/>
            <person name="Riley R."/>
            <person name="Lipzen A."/>
            <person name="Clum A."/>
            <person name="Drula E."/>
            <person name="Henrissat B."/>
            <person name="Kohler A."/>
            <person name="Grigoriev I.V."/>
            <person name="Martin F.M."/>
            <person name="Hacquard S."/>
        </authorList>
    </citation>
    <scope>NUCLEOTIDE SEQUENCE</scope>
    <source>
        <strain evidence="2">MPI-SDFR-AT-0117</strain>
    </source>
</reference>
<feature type="region of interest" description="Disordered" evidence="1">
    <location>
        <begin position="1"/>
        <end position="52"/>
    </location>
</feature>
<keyword evidence="3" id="KW-1185">Reference proteome</keyword>
<evidence type="ECO:0000313" key="2">
    <source>
        <dbReference type="EMBL" id="KAH6695787.1"/>
    </source>
</evidence>
<dbReference type="GO" id="GO:0003887">
    <property type="term" value="F:DNA-directed DNA polymerase activity"/>
    <property type="evidence" value="ECO:0007669"/>
    <property type="project" value="TreeGrafter"/>
</dbReference>
<accession>A0A9P8VLN7</accession>
<feature type="compositionally biased region" description="Acidic residues" evidence="1">
    <location>
        <begin position="77"/>
        <end position="89"/>
    </location>
</feature>
<feature type="region of interest" description="Disordered" evidence="1">
    <location>
        <begin position="66"/>
        <end position="99"/>
    </location>
</feature>
<dbReference type="EMBL" id="JAGSXJ010000002">
    <property type="protein sequence ID" value="KAH6695787.1"/>
    <property type="molecule type" value="Genomic_DNA"/>
</dbReference>
<dbReference type="PANTHER" id="PTHR14303">
    <property type="entry name" value="DNA POLYMERASE DELTA SUBUNIT 4"/>
    <property type="match status" value="1"/>
</dbReference>
<dbReference type="Pfam" id="PF04081">
    <property type="entry name" value="DNA_pol_delta_4"/>
    <property type="match status" value="1"/>
</dbReference>
<dbReference type="OrthoDB" id="337486at2759"/>
<dbReference type="GO" id="GO:0043625">
    <property type="term" value="C:delta DNA polymerase complex"/>
    <property type="evidence" value="ECO:0007669"/>
    <property type="project" value="TreeGrafter"/>
</dbReference>
<dbReference type="AlphaFoldDB" id="A0A9P8VLN7"/>
<dbReference type="GO" id="GO:0000731">
    <property type="term" value="P:DNA synthesis involved in DNA repair"/>
    <property type="evidence" value="ECO:0007669"/>
    <property type="project" value="InterPro"/>
</dbReference>
<proteinExistence type="predicted"/>